<feature type="compositionally biased region" description="Basic residues" evidence="1">
    <location>
        <begin position="8"/>
        <end position="20"/>
    </location>
</feature>
<dbReference type="GO" id="GO:0005524">
    <property type="term" value="F:ATP binding"/>
    <property type="evidence" value="ECO:0007669"/>
    <property type="project" value="UniProtKB-KW"/>
</dbReference>
<feature type="non-terminal residue" evidence="2">
    <location>
        <position position="1"/>
    </location>
</feature>
<dbReference type="AlphaFoldDB" id="A0A6J4JCR7"/>
<gene>
    <name evidence="2" type="ORF">AVDCRST_MAG52-3576</name>
</gene>
<feature type="compositionally biased region" description="Basic and acidic residues" evidence="1">
    <location>
        <begin position="21"/>
        <end position="39"/>
    </location>
</feature>
<feature type="compositionally biased region" description="Basic residues" evidence="1">
    <location>
        <begin position="250"/>
        <end position="265"/>
    </location>
</feature>
<feature type="region of interest" description="Disordered" evidence="1">
    <location>
        <begin position="1"/>
        <end position="311"/>
    </location>
</feature>
<protein>
    <submittedName>
        <fullName evidence="2">Efflux ABC transporter, ATP-binding protein</fullName>
    </submittedName>
</protein>
<feature type="compositionally biased region" description="Basic and acidic residues" evidence="1">
    <location>
        <begin position="202"/>
        <end position="213"/>
    </location>
</feature>
<proteinExistence type="predicted"/>
<organism evidence="2">
    <name type="scientific">uncultured Blastococcus sp</name>
    <dbReference type="NCBI Taxonomy" id="217144"/>
    <lineage>
        <taxon>Bacteria</taxon>
        <taxon>Bacillati</taxon>
        <taxon>Actinomycetota</taxon>
        <taxon>Actinomycetes</taxon>
        <taxon>Geodermatophilales</taxon>
        <taxon>Geodermatophilaceae</taxon>
        <taxon>Blastococcus</taxon>
        <taxon>environmental samples</taxon>
    </lineage>
</organism>
<evidence type="ECO:0000256" key="1">
    <source>
        <dbReference type="SAM" id="MobiDB-lite"/>
    </source>
</evidence>
<keyword evidence="2" id="KW-0547">Nucleotide-binding</keyword>
<feature type="compositionally biased region" description="Basic and acidic residues" evidence="1">
    <location>
        <begin position="96"/>
        <end position="114"/>
    </location>
</feature>
<keyword evidence="2" id="KW-0067">ATP-binding</keyword>
<feature type="compositionally biased region" description="Low complexity" evidence="1">
    <location>
        <begin position="143"/>
        <end position="157"/>
    </location>
</feature>
<feature type="compositionally biased region" description="Low complexity" evidence="1">
    <location>
        <begin position="119"/>
        <end position="132"/>
    </location>
</feature>
<reference evidence="2" key="1">
    <citation type="submission" date="2020-02" db="EMBL/GenBank/DDBJ databases">
        <authorList>
            <person name="Meier V. D."/>
        </authorList>
    </citation>
    <scope>NUCLEOTIDE SEQUENCE</scope>
    <source>
        <strain evidence="2">AVDCRST_MAG52</strain>
    </source>
</reference>
<evidence type="ECO:0000313" key="2">
    <source>
        <dbReference type="EMBL" id="CAA9276675.1"/>
    </source>
</evidence>
<feature type="compositionally biased region" description="Low complexity" evidence="1">
    <location>
        <begin position="165"/>
        <end position="174"/>
    </location>
</feature>
<feature type="non-terminal residue" evidence="2">
    <location>
        <position position="311"/>
    </location>
</feature>
<feature type="compositionally biased region" description="Gly residues" evidence="1">
    <location>
        <begin position="300"/>
        <end position="311"/>
    </location>
</feature>
<dbReference type="EMBL" id="CADCTN010000238">
    <property type="protein sequence ID" value="CAA9276675.1"/>
    <property type="molecule type" value="Genomic_DNA"/>
</dbReference>
<accession>A0A6J4JCR7</accession>
<feature type="compositionally biased region" description="Low complexity" evidence="1">
    <location>
        <begin position="279"/>
        <end position="289"/>
    </location>
</feature>
<name>A0A6J4JCR7_9ACTN</name>
<sequence>DRGPRAHQALRRRPRRRRPELRRPARQGDRLPRAQRGGEVDDDADGARPRPAHRRVVAGQRAAVRLPRRTAPGSGRAPGTRLGPRRPDRTGTPVRGRPDERHPATAGRRGDRPGRSRPRGAPAHQGLLPRHAAAARDRRRAARGPAGAALRRAGQRPGPRRRALDPGAAAAARGRGPHRPGLQPPAQRDASDRRPPGRHRAGPADRRRDDGGHPARAGRRPGPRPERPVRGTPHRSAGARAQRHADGLRRARGRGRHRLRRRRGGQRAAHPAAPRHRGGPVPRGRLPGADRQQRAVRRLGAGGPQHGGGTV</sequence>